<evidence type="ECO:0000313" key="2">
    <source>
        <dbReference type="EMBL" id="CAE7843198.1"/>
    </source>
</evidence>
<accession>A0A812ZZ94</accession>
<comment type="caution">
    <text evidence="2">The sequence shown here is derived from an EMBL/GenBank/DDBJ whole genome shotgun (WGS) entry which is preliminary data.</text>
</comment>
<protein>
    <submittedName>
        <fullName evidence="2">Uncharacterized protein</fullName>
    </submittedName>
</protein>
<name>A0A812ZZ94_9DINO</name>
<dbReference type="EMBL" id="CAJNJA010050936">
    <property type="protein sequence ID" value="CAE7843198.1"/>
    <property type="molecule type" value="Genomic_DNA"/>
</dbReference>
<gene>
    <name evidence="2" type="ORF">SNEC2469_LOCUS25666</name>
</gene>
<evidence type="ECO:0000256" key="1">
    <source>
        <dbReference type="SAM" id="MobiDB-lite"/>
    </source>
</evidence>
<dbReference type="OrthoDB" id="10656297at2759"/>
<dbReference type="AlphaFoldDB" id="A0A812ZZ94"/>
<proteinExistence type="predicted"/>
<feature type="region of interest" description="Disordered" evidence="1">
    <location>
        <begin position="100"/>
        <end position="145"/>
    </location>
</feature>
<evidence type="ECO:0000313" key="3">
    <source>
        <dbReference type="Proteomes" id="UP000601435"/>
    </source>
</evidence>
<feature type="region of interest" description="Disordered" evidence="1">
    <location>
        <begin position="24"/>
        <end position="66"/>
    </location>
</feature>
<reference evidence="2" key="1">
    <citation type="submission" date="2021-02" db="EMBL/GenBank/DDBJ databases">
        <authorList>
            <person name="Dougan E. K."/>
            <person name="Rhodes N."/>
            <person name="Thang M."/>
            <person name="Chan C."/>
        </authorList>
    </citation>
    <scope>NUCLEOTIDE SEQUENCE</scope>
</reference>
<keyword evidence="3" id="KW-1185">Reference proteome</keyword>
<sequence>MVGPFRRGLNPPATLRSGAQMVRGCQQPGDSAQSSELARHSPLGTLDLSPGQGYQPHPGSDGVCSSQLVGGREWRMELPEVGCSPSDARRGHVSPAVEHCAGQGKLGNSPSGDQRRHADSVLGDSGDSSRRSGQDHLPCGHQSSSARLRYPLPRTVRLQGSAIFQIIGVQFKPEGYHRPPLIRRLQQLIGFRISLVPHCRRRSLNIEFWRLCVIKELWELELPSILGLAHPRIADAGTDSDEFSPLGVDVFTQPTQISDQALAGVSASSSTLAAASSSSPTSHHPLIHPSRSTIAGSEPIFDVDADMTDPVDQSVLDTQVYTTPEAPAITAGDWGEVWNMERPAQGFLTYELQLDNITLPPAPARDASAMEWLAYFVCSKRSCTTDDLRHLC</sequence>
<feature type="non-terminal residue" evidence="2">
    <location>
        <position position="1"/>
    </location>
</feature>
<dbReference type="Proteomes" id="UP000601435">
    <property type="component" value="Unassembled WGS sequence"/>
</dbReference>
<organism evidence="2 3">
    <name type="scientific">Symbiodinium necroappetens</name>
    <dbReference type="NCBI Taxonomy" id="1628268"/>
    <lineage>
        <taxon>Eukaryota</taxon>
        <taxon>Sar</taxon>
        <taxon>Alveolata</taxon>
        <taxon>Dinophyceae</taxon>
        <taxon>Suessiales</taxon>
        <taxon>Symbiodiniaceae</taxon>
        <taxon>Symbiodinium</taxon>
    </lineage>
</organism>